<gene>
    <name evidence="2" type="ORF">B0H15DRAFT_954951</name>
</gene>
<evidence type="ECO:0000313" key="2">
    <source>
        <dbReference type="EMBL" id="KAJ7077658.1"/>
    </source>
</evidence>
<sequence length="336" mass="38115">MAPKPWATAAQRAFLELQMPDYIRRQAQKKLHLFWGSMEEAWFARYPEQEVLGLPLACDTTAAPLTDVQRAVLGEAIEGRKAQLASWYRRERKKIRQGGGGGSKSKKISPLMKAFAKKTSSAGRRAPQPKEVFQKLHKDEIRAELSQRGHDAMNEAVRVQGRETEETLEEQEVAVKMSRSERMRLRTQVVAEMWKNASEERLEEVRERVSLEKRKLEEERRKERESGDGERTATQYQEGIDAIDELFEEAHSVSLRLAGWVGFTVVGGPTPRLPGGEQTVKVICSGETIAGNNFTQACADFEQAILKPFKLFLDRVYTPTVCLEREIKQGIDEPSV</sequence>
<dbReference type="AlphaFoldDB" id="A0AAD6TX78"/>
<name>A0AAD6TX78_9AGAR</name>
<evidence type="ECO:0000313" key="3">
    <source>
        <dbReference type="Proteomes" id="UP001222325"/>
    </source>
</evidence>
<keyword evidence="3" id="KW-1185">Reference proteome</keyword>
<evidence type="ECO:0000256" key="1">
    <source>
        <dbReference type="SAM" id="MobiDB-lite"/>
    </source>
</evidence>
<comment type="caution">
    <text evidence="2">The sequence shown here is derived from an EMBL/GenBank/DDBJ whole genome shotgun (WGS) entry which is preliminary data.</text>
</comment>
<dbReference type="Proteomes" id="UP001222325">
    <property type="component" value="Unassembled WGS sequence"/>
</dbReference>
<organism evidence="2 3">
    <name type="scientific">Mycena belliarum</name>
    <dbReference type="NCBI Taxonomy" id="1033014"/>
    <lineage>
        <taxon>Eukaryota</taxon>
        <taxon>Fungi</taxon>
        <taxon>Dikarya</taxon>
        <taxon>Basidiomycota</taxon>
        <taxon>Agaricomycotina</taxon>
        <taxon>Agaricomycetes</taxon>
        <taxon>Agaricomycetidae</taxon>
        <taxon>Agaricales</taxon>
        <taxon>Marasmiineae</taxon>
        <taxon>Mycenaceae</taxon>
        <taxon>Mycena</taxon>
    </lineage>
</organism>
<protein>
    <submittedName>
        <fullName evidence="2">Uncharacterized protein</fullName>
    </submittedName>
</protein>
<reference evidence="2" key="1">
    <citation type="submission" date="2023-03" db="EMBL/GenBank/DDBJ databases">
        <title>Massive genome expansion in bonnet fungi (Mycena s.s.) driven by repeated elements and novel gene families across ecological guilds.</title>
        <authorList>
            <consortium name="Lawrence Berkeley National Laboratory"/>
            <person name="Harder C.B."/>
            <person name="Miyauchi S."/>
            <person name="Viragh M."/>
            <person name="Kuo A."/>
            <person name="Thoen E."/>
            <person name="Andreopoulos B."/>
            <person name="Lu D."/>
            <person name="Skrede I."/>
            <person name="Drula E."/>
            <person name="Henrissat B."/>
            <person name="Morin E."/>
            <person name="Kohler A."/>
            <person name="Barry K."/>
            <person name="LaButti K."/>
            <person name="Morin E."/>
            <person name="Salamov A."/>
            <person name="Lipzen A."/>
            <person name="Mereny Z."/>
            <person name="Hegedus B."/>
            <person name="Baldrian P."/>
            <person name="Stursova M."/>
            <person name="Weitz H."/>
            <person name="Taylor A."/>
            <person name="Grigoriev I.V."/>
            <person name="Nagy L.G."/>
            <person name="Martin F."/>
            <person name="Kauserud H."/>
        </authorList>
    </citation>
    <scope>NUCLEOTIDE SEQUENCE</scope>
    <source>
        <strain evidence="2">CBHHK173m</strain>
    </source>
</reference>
<accession>A0AAD6TX78</accession>
<feature type="region of interest" description="Disordered" evidence="1">
    <location>
        <begin position="215"/>
        <end position="235"/>
    </location>
</feature>
<proteinExistence type="predicted"/>
<feature type="compositionally biased region" description="Basic and acidic residues" evidence="1">
    <location>
        <begin position="215"/>
        <end position="231"/>
    </location>
</feature>
<dbReference type="EMBL" id="JARJCN010000071">
    <property type="protein sequence ID" value="KAJ7077658.1"/>
    <property type="molecule type" value="Genomic_DNA"/>
</dbReference>